<protein>
    <submittedName>
        <fullName evidence="1">Uncharacterized protein</fullName>
    </submittedName>
</protein>
<evidence type="ECO:0000313" key="1">
    <source>
        <dbReference type="EMBL" id="SVB38329.1"/>
    </source>
</evidence>
<accession>A0A382DJH8</accession>
<gene>
    <name evidence="1" type="ORF">METZ01_LOCUS191183</name>
</gene>
<name>A0A382DJH8_9ZZZZ</name>
<dbReference type="EMBL" id="UINC01039606">
    <property type="protein sequence ID" value="SVB38329.1"/>
    <property type="molecule type" value="Genomic_DNA"/>
</dbReference>
<dbReference type="AlphaFoldDB" id="A0A382DJH8"/>
<organism evidence="1">
    <name type="scientific">marine metagenome</name>
    <dbReference type="NCBI Taxonomy" id="408172"/>
    <lineage>
        <taxon>unclassified sequences</taxon>
        <taxon>metagenomes</taxon>
        <taxon>ecological metagenomes</taxon>
    </lineage>
</organism>
<sequence>MIGIIYQRLDVLDPYFIRIRIVYDLQRPIIKAVMDWKNCFTASQQSLTLEQLEWRLSQADTIAENKEEYLKAINEVKKEIERYYV</sequence>
<proteinExistence type="predicted"/>
<reference evidence="1" key="1">
    <citation type="submission" date="2018-05" db="EMBL/GenBank/DDBJ databases">
        <authorList>
            <person name="Lanie J.A."/>
            <person name="Ng W.-L."/>
            <person name="Kazmierczak K.M."/>
            <person name="Andrzejewski T.M."/>
            <person name="Davidsen T.M."/>
            <person name="Wayne K.J."/>
            <person name="Tettelin H."/>
            <person name="Glass J.I."/>
            <person name="Rusch D."/>
            <person name="Podicherti R."/>
            <person name="Tsui H.-C.T."/>
            <person name="Winkler M.E."/>
        </authorList>
    </citation>
    <scope>NUCLEOTIDE SEQUENCE</scope>
</reference>